<dbReference type="EMBL" id="JMQI01000028">
    <property type="protein sequence ID" value="KDN21374.1"/>
    <property type="molecule type" value="Genomic_DNA"/>
</dbReference>
<dbReference type="SUPFAM" id="SSF52540">
    <property type="entry name" value="P-loop containing nucleoside triphosphate hydrolases"/>
    <property type="match status" value="1"/>
</dbReference>
<evidence type="ECO:0000313" key="4">
    <source>
        <dbReference type="EMBL" id="KDN21374.1"/>
    </source>
</evidence>
<organism evidence="4 5">
    <name type="scientific">Amycolatopsis rifamycinica</name>
    <dbReference type="NCBI Taxonomy" id="287986"/>
    <lineage>
        <taxon>Bacteria</taxon>
        <taxon>Bacillati</taxon>
        <taxon>Actinomycetota</taxon>
        <taxon>Actinomycetes</taxon>
        <taxon>Pseudonocardiales</taxon>
        <taxon>Pseudonocardiaceae</taxon>
        <taxon>Amycolatopsis</taxon>
    </lineage>
</organism>
<comment type="subunit">
    <text evidence="2">Heterodimer of SbcC and SbcD.</text>
</comment>
<dbReference type="Gene3D" id="3.40.50.300">
    <property type="entry name" value="P-loop containing nucleotide triphosphate hydrolases"/>
    <property type="match status" value="1"/>
</dbReference>
<dbReference type="InterPro" id="IPR027417">
    <property type="entry name" value="P-loop_NTPase"/>
</dbReference>
<name>A0A066UB72_9PSEU</name>
<accession>A0A066UB72</accession>
<dbReference type="AlphaFoldDB" id="A0A066UB72"/>
<dbReference type="STRING" id="287986.DV20_15910"/>
<evidence type="ECO:0000256" key="1">
    <source>
        <dbReference type="ARBA" id="ARBA00006930"/>
    </source>
</evidence>
<keyword evidence="4" id="KW-0540">Nuclease</keyword>
<reference evidence="4 5" key="1">
    <citation type="submission" date="2014-05" db="EMBL/GenBank/DDBJ databases">
        <title>Draft genome sequence of Amycolatopsis rifamycinica DSM 46095.</title>
        <authorList>
            <person name="Lal R."/>
            <person name="Saxena A."/>
            <person name="Kumari R."/>
            <person name="Mukherjee U."/>
            <person name="Singh P."/>
            <person name="Sangwan N."/>
            <person name="Mahato N.K."/>
        </authorList>
    </citation>
    <scope>NUCLEOTIDE SEQUENCE [LARGE SCALE GENOMIC DNA]</scope>
    <source>
        <strain evidence="4 5">DSM 46095</strain>
    </source>
</reference>
<comment type="similarity">
    <text evidence="1">Belongs to the SMC family. SbcC subfamily.</text>
</comment>
<evidence type="ECO:0000256" key="2">
    <source>
        <dbReference type="ARBA" id="ARBA00011322"/>
    </source>
</evidence>
<protein>
    <recommendedName>
        <fullName evidence="3">Nuclease SbcCD subunit C</fullName>
    </recommendedName>
</protein>
<keyword evidence="4" id="KW-0378">Hydrolase</keyword>
<dbReference type="PANTHER" id="PTHR32114">
    <property type="entry name" value="ABC TRANSPORTER ABCH.3"/>
    <property type="match status" value="1"/>
</dbReference>
<sequence length="186" mass="19420">MGRVAGLHEDIAAAESDAQVARLLADLLRSDKFPRWLIAGALDTLVAEASASLLELSGGQFELTHDKGDFLVVDHNEADARRPVKTLSGGETFQASLALALALSSQLGAMAAEGATKLESIFLDEGFGTLDEATLDVVASTLENLAASGSRMVGVITHVPALAERVPVRFLVTRDGTGSHIAREGA</sequence>
<dbReference type="eggNOG" id="COG0419">
    <property type="taxonomic scope" value="Bacteria"/>
</dbReference>
<dbReference type="Pfam" id="PF13558">
    <property type="entry name" value="SbcC_Walker_B"/>
    <property type="match status" value="1"/>
</dbReference>
<dbReference type="Proteomes" id="UP000027345">
    <property type="component" value="Unassembled WGS sequence"/>
</dbReference>
<comment type="caution">
    <text evidence="4">The sequence shown here is derived from an EMBL/GenBank/DDBJ whole genome shotgun (WGS) entry which is preliminary data.</text>
</comment>
<keyword evidence="4" id="KW-0269">Exonuclease</keyword>
<evidence type="ECO:0000256" key="3">
    <source>
        <dbReference type="ARBA" id="ARBA00013368"/>
    </source>
</evidence>
<dbReference type="GO" id="GO:0004527">
    <property type="term" value="F:exonuclease activity"/>
    <property type="evidence" value="ECO:0007669"/>
    <property type="project" value="UniProtKB-KW"/>
</dbReference>
<evidence type="ECO:0000313" key="5">
    <source>
        <dbReference type="Proteomes" id="UP000027345"/>
    </source>
</evidence>
<gene>
    <name evidence="4" type="ORF">DV20_15910</name>
</gene>
<proteinExistence type="inferred from homology"/>
<dbReference type="PANTHER" id="PTHR32114:SF2">
    <property type="entry name" value="ABC TRANSPORTER ABCH.3"/>
    <property type="match status" value="1"/>
</dbReference>
<keyword evidence="5" id="KW-1185">Reference proteome</keyword>